<reference evidence="7" key="3">
    <citation type="submission" date="2025-09" db="UniProtKB">
        <authorList>
            <consortium name="Ensembl"/>
        </authorList>
    </citation>
    <scope>IDENTIFICATION</scope>
</reference>
<evidence type="ECO:0000256" key="2">
    <source>
        <dbReference type="SAM" id="MobiDB-lite"/>
    </source>
</evidence>
<dbReference type="InterPro" id="IPR002035">
    <property type="entry name" value="VWF_A"/>
</dbReference>
<feature type="domain" description="VWFA" evidence="5">
    <location>
        <begin position="50"/>
        <end position="236"/>
    </location>
</feature>
<keyword evidence="3" id="KW-0812">Transmembrane</keyword>
<dbReference type="SMART" id="SM00131">
    <property type="entry name" value="KU"/>
    <property type="match status" value="1"/>
</dbReference>
<evidence type="ECO:0000256" key="4">
    <source>
        <dbReference type="SAM" id="SignalP"/>
    </source>
</evidence>
<dbReference type="Gene3D" id="4.10.410.10">
    <property type="entry name" value="Pancreatic trypsin inhibitor Kunitz domain"/>
    <property type="match status" value="1"/>
</dbReference>
<evidence type="ECO:0008006" key="9">
    <source>
        <dbReference type="Google" id="ProtNLM"/>
    </source>
</evidence>
<feature type="domain" description="VWFA" evidence="5">
    <location>
        <begin position="575"/>
        <end position="758"/>
    </location>
</feature>
<evidence type="ECO:0000256" key="3">
    <source>
        <dbReference type="SAM" id="Phobius"/>
    </source>
</evidence>
<dbReference type="STRING" id="244447.ENSCSEP00000010050"/>
<dbReference type="Gene3D" id="3.40.50.410">
    <property type="entry name" value="von Willebrand factor, type A domain"/>
    <property type="match status" value="2"/>
</dbReference>
<evidence type="ECO:0000259" key="5">
    <source>
        <dbReference type="PROSITE" id="PS50234"/>
    </source>
</evidence>
<evidence type="ECO:0000256" key="1">
    <source>
        <dbReference type="ARBA" id="ARBA00023157"/>
    </source>
</evidence>
<dbReference type="Proteomes" id="UP000265120">
    <property type="component" value="Chromosome 18"/>
</dbReference>
<dbReference type="CDD" id="cd01450">
    <property type="entry name" value="vWFA_subfamily_ECM"/>
    <property type="match status" value="1"/>
</dbReference>
<dbReference type="GeneTree" id="ENSGT00940000161647"/>
<dbReference type="AlphaFoldDB" id="A0A3P8VC76"/>
<feature type="compositionally biased region" description="Low complexity" evidence="2">
    <location>
        <begin position="426"/>
        <end position="439"/>
    </location>
</feature>
<dbReference type="PRINTS" id="PR00453">
    <property type="entry name" value="VWFADOMAIN"/>
</dbReference>
<dbReference type="InterPro" id="IPR036465">
    <property type="entry name" value="vWFA_dom_sf"/>
</dbReference>
<feature type="compositionally biased region" description="Low complexity" evidence="2">
    <location>
        <begin position="447"/>
        <end position="462"/>
    </location>
</feature>
<dbReference type="FunFam" id="4.10.410.10:FF:000020">
    <property type="entry name" value="Collagen, type VI, alpha 3"/>
    <property type="match status" value="1"/>
</dbReference>
<dbReference type="InterPro" id="IPR002223">
    <property type="entry name" value="Kunitz_BPTI"/>
</dbReference>
<dbReference type="PROSITE" id="PS50279">
    <property type="entry name" value="BPTI_KUNITZ_2"/>
    <property type="match status" value="1"/>
</dbReference>
<dbReference type="InterPro" id="IPR036880">
    <property type="entry name" value="Kunitz_BPTI_sf"/>
</dbReference>
<sequence>MLWTQVGLKVFIVTLILTNFTESQSRRKKGFREDDQVIKKKAKTLICPVEIMFIVDGSEKAKSQLFEQQKEFVLRFSGKLAYLHSAGWRLRLRLAALQYSSTVSVEHNFRDWQDVDVFQSRVAAMNLIGQGTFSAYAITNATKVFGRETSPSSLRVALLLIDGADHPRSPSAVSAAAEAKRHNVIVFVIKLSERHKDGPMGTKLRSIASAPPQAHVLSFTDGQLDERLFSELVSLIFIIIFFWIYIAVICYSRGERGSPGRPGPPGSVGVGKPGMSVREKLNTLLLRQGEKGLQGPKGNPGPAGLGQKGDKGSTGAPGPPGLMGSPGEGDQGEKGNQGPVGPSGPRGPSGLGLVGPKGDQGFPGDPGLPGERGLGEPGPKGESGSNGTAGIPGIPGEDGLPGPKGEPGSRGMMGLPGPAGNGLPGSKGNKGNPGPAGQQGEKGEGHPGPMGLPGSPGMQGEAGPEGKGLPGPKGDKGLQGVPGPVGPPGTGLIGPKVSDWTGDPGFQGLVGPRGLPGDSYPGEKGKQGIPGEHGKKGDRGKYGEPGSTGVKREEVIRIIREICGCGLKCKESPLELVFVIDSSENMGPGNFELVKDFVSALVERLSVSKDSSRIGVVLYSDENMVAVNLLQSLSQDDIKAAIQTMPFLGQRTFTGSAIHRANQIFRASRAGVRKVAIVLTSGLADARDVMRLNETALDAYVHGIEMFSVGIMRRSNPQYEDFQDEMTVIGTNPDTEHVYLVDDIRTLPTLENLILRQICEQEDTVTFLPFGTTVDTHPDVSPDNLFVKLLEMENPTQVTQSFWFISTLMLNINKLEGFCSQPIDQGSCRQYVIRWYYDPEANACAQFWYGSCEGNENNFKTEADCRDSCIYI</sequence>
<keyword evidence="3" id="KW-1133">Transmembrane helix</keyword>
<dbReference type="PROSITE" id="PS50234">
    <property type="entry name" value="VWFA"/>
    <property type="match status" value="2"/>
</dbReference>
<protein>
    <recommendedName>
        <fullName evidence="9">Collagen, type XXVIII, alpha 1b</fullName>
    </recommendedName>
</protein>
<keyword evidence="3" id="KW-0472">Membrane</keyword>
<feature type="compositionally biased region" description="Basic and acidic residues" evidence="2">
    <location>
        <begin position="521"/>
        <end position="542"/>
    </location>
</feature>
<evidence type="ECO:0000313" key="7">
    <source>
        <dbReference type="Ensembl" id="ENSCSEP00000010050.1"/>
    </source>
</evidence>
<dbReference type="SUPFAM" id="SSF53300">
    <property type="entry name" value="vWA-like"/>
    <property type="match status" value="2"/>
</dbReference>
<dbReference type="InterPro" id="IPR050525">
    <property type="entry name" value="ECM_Assembly_Org"/>
</dbReference>
<dbReference type="GO" id="GO:0004867">
    <property type="term" value="F:serine-type endopeptidase inhibitor activity"/>
    <property type="evidence" value="ECO:0007669"/>
    <property type="project" value="InterPro"/>
</dbReference>
<reference evidence="7 8" key="1">
    <citation type="journal article" date="2014" name="Nat. Genet.">
        <title>Whole-genome sequence of a flatfish provides insights into ZW sex chromosome evolution and adaptation to a benthic lifestyle.</title>
        <authorList>
            <person name="Chen S."/>
            <person name="Zhang G."/>
            <person name="Shao C."/>
            <person name="Huang Q."/>
            <person name="Liu G."/>
            <person name="Zhang P."/>
            <person name="Song W."/>
            <person name="An N."/>
            <person name="Chalopin D."/>
            <person name="Volff J.N."/>
            <person name="Hong Y."/>
            <person name="Li Q."/>
            <person name="Sha Z."/>
            <person name="Zhou H."/>
            <person name="Xie M."/>
            <person name="Yu Q."/>
            <person name="Liu Y."/>
            <person name="Xiang H."/>
            <person name="Wang N."/>
            <person name="Wu K."/>
            <person name="Yang C."/>
            <person name="Zhou Q."/>
            <person name="Liao X."/>
            <person name="Yang L."/>
            <person name="Hu Q."/>
            <person name="Zhang J."/>
            <person name="Meng L."/>
            <person name="Jin L."/>
            <person name="Tian Y."/>
            <person name="Lian J."/>
            <person name="Yang J."/>
            <person name="Miao G."/>
            <person name="Liu S."/>
            <person name="Liang Z."/>
            <person name="Yan F."/>
            <person name="Li Y."/>
            <person name="Sun B."/>
            <person name="Zhang H."/>
            <person name="Zhang J."/>
            <person name="Zhu Y."/>
            <person name="Du M."/>
            <person name="Zhao Y."/>
            <person name="Schartl M."/>
            <person name="Tang Q."/>
            <person name="Wang J."/>
        </authorList>
    </citation>
    <scope>NUCLEOTIDE SEQUENCE</scope>
</reference>
<dbReference type="InParanoid" id="A0A3P8VC76"/>
<proteinExistence type="predicted"/>
<dbReference type="Pfam" id="PF00014">
    <property type="entry name" value="Kunitz_BPTI"/>
    <property type="match status" value="1"/>
</dbReference>
<dbReference type="Pfam" id="PF00092">
    <property type="entry name" value="VWA"/>
    <property type="match status" value="2"/>
</dbReference>
<evidence type="ECO:0000313" key="8">
    <source>
        <dbReference type="Proteomes" id="UP000265120"/>
    </source>
</evidence>
<keyword evidence="8" id="KW-1185">Reference proteome</keyword>
<dbReference type="SUPFAM" id="SSF57362">
    <property type="entry name" value="BPTI-like"/>
    <property type="match status" value="1"/>
</dbReference>
<accession>A0A3P8VC76</accession>
<reference evidence="7" key="2">
    <citation type="submission" date="2025-08" db="UniProtKB">
        <authorList>
            <consortium name="Ensembl"/>
        </authorList>
    </citation>
    <scope>IDENTIFICATION</scope>
</reference>
<name>A0A3P8VC76_CYNSE</name>
<feature type="transmembrane region" description="Helical" evidence="3">
    <location>
        <begin position="228"/>
        <end position="248"/>
    </location>
</feature>
<feature type="signal peptide" evidence="4">
    <location>
        <begin position="1"/>
        <end position="23"/>
    </location>
</feature>
<evidence type="ECO:0000259" key="6">
    <source>
        <dbReference type="PROSITE" id="PS50279"/>
    </source>
</evidence>
<dbReference type="PRINTS" id="PR00759">
    <property type="entry name" value="BASICPTASE"/>
</dbReference>
<dbReference type="Ensembl" id="ENSCSET00000010171.1">
    <property type="protein sequence ID" value="ENSCSEP00000010050.1"/>
    <property type="gene ID" value="ENSCSEG00000006408.1"/>
</dbReference>
<feature type="chain" id="PRO_5018194448" description="Collagen, type XXVIII, alpha 1b" evidence="4">
    <location>
        <begin position="24"/>
        <end position="872"/>
    </location>
</feature>
<dbReference type="PANTHER" id="PTHR24020:SF18">
    <property type="entry name" value="COLLAGEN ALPHA-1(VI) CHAIN"/>
    <property type="match status" value="1"/>
</dbReference>
<keyword evidence="1" id="KW-1015">Disulfide bond</keyword>
<dbReference type="PANTHER" id="PTHR24020">
    <property type="entry name" value="COLLAGEN ALPHA"/>
    <property type="match status" value="1"/>
</dbReference>
<feature type="domain" description="BPTI/Kunitz inhibitor" evidence="6">
    <location>
        <begin position="819"/>
        <end position="869"/>
    </location>
</feature>
<organism evidence="7 8">
    <name type="scientific">Cynoglossus semilaevis</name>
    <name type="common">Tongue sole</name>
    <dbReference type="NCBI Taxonomy" id="244447"/>
    <lineage>
        <taxon>Eukaryota</taxon>
        <taxon>Metazoa</taxon>
        <taxon>Chordata</taxon>
        <taxon>Craniata</taxon>
        <taxon>Vertebrata</taxon>
        <taxon>Euteleostomi</taxon>
        <taxon>Actinopterygii</taxon>
        <taxon>Neopterygii</taxon>
        <taxon>Teleostei</taxon>
        <taxon>Neoteleostei</taxon>
        <taxon>Acanthomorphata</taxon>
        <taxon>Carangaria</taxon>
        <taxon>Pleuronectiformes</taxon>
        <taxon>Pleuronectoidei</taxon>
        <taxon>Cynoglossidae</taxon>
        <taxon>Cynoglossinae</taxon>
        <taxon>Cynoglossus</taxon>
    </lineage>
</organism>
<feature type="region of interest" description="Disordered" evidence="2">
    <location>
        <begin position="290"/>
        <end position="548"/>
    </location>
</feature>
<dbReference type="SMART" id="SM00327">
    <property type="entry name" value="VWA"/>
    <property type="match status" value="2"/>
</dbReference>
<keyword evidence="4" id="KW-0732">Signal</keyword>